<organism evidence="12 13">
    <name type="scientific">Hymenobacter bucti</name>
    <dbReference type="NCBI Taxonomy" id="1844114"/>
    <lineage>
        <taxon>Bacteria</taxon>
        <taxon>Pseudomonadati</taxon>
        <taxon>Bacteroidota</taxon>
        <taxon>Cytophagia</taxon>
        <taxon>Cytophagales</taxon>
        <taxon>Hymenobacteraceae</taxon>
        <taxon>Hymenobacter</taxon>
    </lineage>
</organism>
<dbReference type="InterPro" id="IPR051045">
    <property type="entry name" value="TonB-dependent_transducer"/>
</dbReference>
<keyword evidence="3" id="KW-0813">Transport</keyword>
<feature type="transmembrane region" description="Helical" evidence="10">
    <location>
        <begin position="36"/>
        <end position="54"/>
    </location>
</feature>
<reference evidence="13" key="1">
    <citation type="journal article" date="2019" name="Int. J. Syst. Evol. Microbiol.">
        <title>The Global Catalogue of Microorganisms (GCM) 10K type strain sequencing project: providing services to taxonomists for standard genome sequencing and annotation.</title>
        <authorList>
            <consortium name="The Broad Institute Genomics Platform"/>
            <consortium name="The Broad Institute Genome Sequencing Center for Infectious Disease"/>
            <person name="Wu L."/>
            <person name="Ma J."/>
        </authorList>
    </citation>
    <scope>NUCLEOTIDE SEQUENCE [LARGE SCALE GENOMIC DNA]</scope>
    <source>
        <strain evidence="13">CGMCC 1.15795</strain>
    </source>
</reference>
<gene>
    <name evidence="12" type="ORF">ACFSDX_03660</name>
</gene>
<evidence type="ECO:0000313" key="12">
    <source>
        <dbReference type="EMBL" id="MFD1871507.1"/>
    </source>
</evidence>
<dbReference type="PANTHER" id="PTHR33446">
    <property type="entry name" value="PROTEIN TONB-RELATED"/>
    <property type="match status" value="1"/>
</dbReference>
<keyword evidence="5" id="KW-0997">Cell inner membrane</keyword>
<comment type="similarity">
    <text evidence="2">Belongs to the TonB family.</text>
</comment>
<evidence type="ECO:0000256" key="8">
    <source>
        <dbReference type="ARBA" id="ARBA00022989"/>
    </source>
</evidence>
<dbReference type="Gene3D" id="3.30.1150.10">
    <property type="match status" value="1"/>
</dbReference>
<protein>
    <submittedName>
        <fullName evidence="12">TonB family protein</fullName>
    </submittedName>
</protein>
<evidence type="ECO:0000256" key="10">
    <source>
        <dbReference type="SAM" id="Phobius"/>
    </source>
</evidence>
<feature type="transmembrane region" description="Helical" evidence="10">
    <location>
        <begin position="6"/>
        <end position="24"/>
    </location>
</feature>
<dbReference type="Proteomes" id="UP001597197">
    <property type="component" value="Unassembled WGS sequence"/>
</dbReference>
<dbReference type="InterPro" id="IPR037682">
    <property type="entry name" value="TonB_C"/>
</dbReference>
<dbReference type="InterPro" id="IPR006260">
    <property type="entry name" value="TonB/TolA_C"/>
</dbReference>
<evidence type="ECO:0000256" key="5">
    <source>
        <dbReference type="ARBA" id="ARBA00022519"/>
    </source>
</evidence>
<accession>A0ABW4QPN0</accession>
<keyword evidence="6 10" id="KW-0812">Transmembrane</keyword>
<evidence type="ECO:0000256" key="6">
    <source>
        <dbReference type="ARBA" id="ARBA00022692"/>
    </source>
</evidence>
<dbReference type="EMBL" id="JBHUFD010000001">
    <property type="protein sequence ID" value="MFD1871507.1"/>
    <property type="molecule type" value="Genomic_DNA"/>
</dbReference>
<sequence length="432" mass="46850">MTIPSVASWLASTVLPLGSLWLLFRVVLRQEQCYGYNRVLLLLAPVVAGLLPLLPRPTLSNWLPTIATAGWPAANTTVALPTLHLAATGAAAWPGWPWLLSVYLLGVAVGLGRLLYQVWQLRRTARQLPREPRPGYVLAYTGGRLPTSSFGRTVFWNEAAELTAAEATTVLDHELAHVRQGHSYDVLWLEAWRAVLWVNPFIHLLLGPLRLTHELLADRAATQASDQPTAAAVYATLLARLATRRAVGGSHFSLLQPFILSFTLTRITMLQSKMPVRRWKQWLALPLLAGLCAVVGQSASAQTAPPPPPVLVPSTAEQRAAQASAEASHVYTYVEQMPQLPGGGGSGAIIRQVSNNFVYPAGAHQEGRVFASFTVMADGSVRDTKIVKGLAPAYDAAVLAAIQKLPRFEPGKQNGRTVAVSFTVPVEFRNKP</sequence>
<dbReference type="RefSeq" id="WP_382311824.1">
    <property type="nucleotide sequence ID" value="NZ_JBHUFD010000001.1"/>
</dbReference>
<evidence type="ECO:0000256" key="7">
    <source>
        <dbReference type="ARBA" id="ARBA00022927"/>
    </source>
</evidence>
<dbReference type="SUPFAM" id="SSF74653">
    <property type="entry name" value="TolA/TonB C-terminal domain"/>
    <property type="match status" value="1"/>
</dbReference>
<feature type="transmembrane region" description="Helical" evidence="10">
    <location>
        <begin position="95"/>
        <end position="116"/>
    </location>
</feature>
<evidence type="ECO:0000313" key="13">
    <source>
        <dbReference type="Proteomes" id="UP001597197"/>
    </source>
</evidence>
<dbReference type="Pfam" id="PF03544">
    <property type="entry name" value="TonB_C"/>
    <property type="match status" value="1"/>
</dbReference>
<name>A0ABW4QPN0_9BACT</name>
<evidence type="ECO:0000256" key="9">
    <source>
        <dbReference type="ARBA" id="ARBA00023136"/>
    </source>
</evidence>
<evidence type="ECO:0000256" key="2">
    <source>
        <dbReference type="ARBA" id="ARBA00006555"/>
    </source>
</evidence>
<evidence type="ECO:0000256" key="1">
    <source>
        <dbReference type="ARBA" id="ARBA00004383"/>
    </source>
</evidence>
<evidence type="ECO:0000259" key="11">
    <source>
        <dbReference type="Pfam" id="PF03544"/>
    </source>
</evidence>
<evidence type="ECO:0000256" key="4">
    <source>
        <dbReference type="ARBA" id="ARBA00022475"/>
    </source>
</evidence>
<keyword evidence="13" id="KW-1185">Reference proteome</keyword>
<keyword evidence="8 10" id="KW-1133">Transmembrane helix</keyword>
<keyword evidence="7" id="KW-0653">Protein transport</keyword>
<proteinExistence type="inferred from homology"/>
<comment type="caution">
    <text evidence="12">The sequence shown here is derived from an EMBL/GenBank/DDBJ whole genome shotgun (WGS) entry which is preliminary data.</text>
</comment>
<evidence type="ECO:0000256" key="3">
    <source>
        <dbReference type="ARBA" id="ARBA00022448"/>
    </source>
</evidence>
<keyword evidence="9 10" id="KW-0472">Membrane</keyword>
<dbReference type="PANTHER" id="PTHR33446:SF2">
    <property type="entry name" value="PROTEIN TONB"/>
    <property type="match status" value="1"/>
</dbReference>
<comment type="subcellular location">
    <subcellularLocation>
        <location evidence="1">Cell inner membrane</location>
        <topology evidence="1">Single-pass membrane protein</topology>
        <orientation evidence="1">Periplasmic side</orientation>
    </subcellularLocation>
</comment>
<dbReference type="NCBIfam" id="TIGR01352">
    <property type="entry name" value="tonB_Cterm"/>
    <property type="match status" value="1"/>
</dbReference>
<feature type="domain" description="TonB C-terminal" evidence="11">
    <location>
        <begin position="363"/>
        <end position="429"/>
    </location>
</feature>
<keyword evidence="4" id="KW-1003">Cell membrane</keyword>